<name>A0A6L5A4C2_PEDPE</name>
<proteinExistence type="predicted"/>
<dbReference type="AlphaFoldDB" id="A0A6L5A4C2"/>
<dbReference type="EMBL" id="JADOFV010000004">
    <property type="protein sequence ID" value="MBF7127614.1"/>
    <property type="molecule type" value="Genomic_DNA"/>
</dbReference>
<keyword evidence="3" id="KW-1185">Reference proteome</keyword>
<evidence type="ECO:0000313" key="4">
    <source>
        <dbReference type="Proteomes" id="UP000743107"/>
    </source>
</evidence>
<reference evidence="2" key="4">
    <citation type="submission" date="2020-11" db="EMBL/GenBank/DDBJ databases">
        <title>Antibiotic susceptibility profiles of Pediococcus pentosaceus from various origins and their implications for the safety assessment of strains with food-technology applications.</title>
        <authorList>
            <person name="Shani N."/>
            <person name="Oberhaensli S."/>
            <person name="Arias E."/>
        </authorList>
    </citation>
    <scope>NUCLEOTIDE SEQUENCE</scope>
    <source>
        <strain evidence="2">FAM 19164</strain>
    </source>
</reference>
<evidence type="ECO:0000313" key="1">
    <source>
        <dbReference type="EMBL" id="KAF0415114.1"/>
    </source>
</evidence>
<reference evidence="1" key="1">
    <citation type="submission" date="2019-10" db="EMBL/GenBank/DDBJ databases">
        <authorList>
            <person name="Irmler S."/>
            <person name="Berthoud H."/>
            <person name="Roetschi A."/>
            <person name="Arias E."/>
            <person name="Shani N."/>
            <person name="Wuethrich D."/>
            <person name="Bruggmann R."/>
        </authorList>
    </citation>
    <scope>NUCLEOTIDE SEQUENCE</scope>
    <source>
        <strain evidence="1">FAM13073</strain>
    </source>
</reference>
<dbReference type="RefSeq" id="WP_159276474.1">
    <property type="nucleotide sequence ID" value="NZ_JABJXG010000014.1"/>
</dbReference>
<comment type="caution">
    <text evidence="2">The sequence shown here is derived from an EMBL/GenBank/DDBJ whole genome shotgun (WGS) entry which is preliminary data.</text>
</comment>
<gene>
    <name evidence="1" type="ORF">GBO79_01995</name>
    <name evidence="2" type="ORF">ITQ97_07335</name>
</gene>
<organism evidence="2 4">
    <name type="scientific">Pediococcus pentosaceus</name>
    <dbReference type="NCBI Taxonomy" id="1255"/>
    <lineage>
        <taxon>Bacteria</taxon>
        <taxon>Bacillati</taxon>
        <taxon>Bacillota</taxon>
        <taxon>Bacilli</taxon>
        <taxon>Lactobacillales</taxon>
        <taxon>Lactobacillaceae</taxon>
        <taxon>Pediococcus</taxon>
    </lineage>
</organism>
<sequence>MIDGKITNFDKFEELPQLLAEWELNKKDNAFTESVKVGDAFSYGEEIWVVVQILEVRVRYARPEVANFIINTKVIAQNASIYDYQTETNDSDFERQNIVKTVKNADGIHGYELDKKLGDVINLYRDDYTTLGRISNILCYELGFGSFKYKFDIEEIQPLPPDEIRTAVKKERLKNVEITADSGNVTKINFKKSEDE</sequence>
<evidence type="ECO:0000313" key="2">
    <source>
        <dbReference type="EMBL" id="MBF7127614.1"/>
    </source>
</evidence>
<dbReference type="EMBL" id="WENB01000001">
    <property type="protein sequence ID" value="KAF0415114.1"/>
    <property type="molecule type" value="Genomic_DNA"/>
</dbReference>
<protein>
    <submittedName>
        <fullName evidence="2">Uncharacterized protein</fullName>
    </submittedName>
</protein>
<dbReference type="Proteomes" id="UP000472573">
    <property type="component" value="Unassembled WGS sequence"/>
</dbReference>
<reference evidence="1" key="2">
    <citation type="submission" date="2019-12" db="EMBL/GenBank/DDBJ databases">
        <title>SpeciesPrimer: A bioinformatics pipeline dedicated to the design of qPCR primers for the quantification of bacterial species.</title>
        <authorList>
            <person name="Dreier M."/>
            <person name="Berthoud H."/>
            <person name="Shani N."/>
            <person name="Wechsler D."/>
            <person name="Junier P."/>
        </authorList>
    </citation>
    <scope>NUCLEOTIDE SEQUENCE</scope>
    <source>
        <strain evidence="1">FAM13073</strain>
    </source>
</reference>
<evidence type="ECO:0000313" key="3">
    <source>
        <dbReference type="Proteomes" id="UP000472573"/>
    </source>
</evidence>
<dbReference type="Proteomes" id="UP000743107">
    <property type="component" value="Unassembled WGS sequence"/>
</dbReference>
<accession>A0A6L5A4C2</accession>
<reference evidence="3" key="3">
    <citation type="submission" date="2020-03" db="EMBL/GenBank/DDBJ databases">
        <title>SpeciesPrimer: A bioinformatics pipeline dedicated to the design of qPCR primers for the quantification of bacterial species.</title>
        <authorList>
            <person name="Dreier M."/>
            <person name="Berthoud H."/>
            <person name="Shani N."/>
            <person name="Wechsler D."/>
            <person name="Junier P."/>
        </authorList>
    </citation>
    <scope>NUCLEOTIDE SEQUENCE [LARGE SCALE GENOMIC DNA]</scope>
    <source>
        <strain evidence="3">FAM13073</strain>
    </source>
</reference>